<dbReference type="GO" id="GO:0005886">
    <property type="term" value="C:plasma membrane"/>
    <property type="evidence" value="ECO:0007669"/>
    <property type="project" value="UniProtKB-SubCell"/>
</dbReference>
<dbReference type="SUPFAM" id="SSF81321">
    <property type="entry name" value="Family A G protein-coupled receptor-like"/>
    <property type="match status" value="1"/>
</dbReference>
<protein>
    <submittedName>
        <fullName evidence="15">5-hydroxytryptamine receptor 6 (inferred by orthology to a human protein)</fullName>
    </submittedName>
</protein>
<evidence type="ECO:0000313" key="13">
    <source>
        <dbReference type="EMBL" id="VDK41983.1"/>
    </source>
</evidence>
<dbReference type="PROSITE" id="PS50262">
    <property type="entry name" value="G_PROTEIN_RECEP_F1_2"/>
    <property type="match status" value="1"/>
</dbReference>
<dbReference type="PRINTS" id="PR00237">
    <property type="entry name" value="GPCRRHODOPSN"/>
</dbReference>
<keyword evidence="3 10" id="KW-0812">Transmembrane</keyword>
<evidence type="ECO:0000313" key="14">
    <source>
        <dbReference type="Proteomes" id="UP000267096"/>
    </source>
</evidence>
<accession>A0A158PMU0</accession>
<dbReference type="GO" id="GO:0071880">
    <property type="term" value="P:adenylate cyclase-activating adrenergic receptor signaling pathway"/>
    <property type="evidence" value="ECO:0007669"/>
    <property type="project" value="TreeGrafter"/>
</dbReference>
<dbReference type="WBParaSite" id="ASIM_0001015601-mRNA-1">
    <property type="protein sequence ID" value="ASIM_0001015601-mRNA-1"/>
    <property type="gene ID" value="ASIM_0001015601"/>
</dbReference>
<evidence type="ECO:0000256" key="11">
    <source>
        <dbReference type="SAM" id="Phobius"/>
    </source>
</evidence>
<dbReference type="PANTHER" id="PTHR24248">
    <property type="entry name" value="ADRENERGIC RECEPTOR-RELATED G-PROTEIN COUPLED RECEPTOR"/>
    <property type="match status" value="1"/>
</dbReference>
<feature type="transmembrane region" description="Helical" evidence="11">
    <location>
        <begin position="129"/>
        <end position="150"/>
    </location>
</feature>
<comment type="subcellular location">
    <subcellularLocation>
        <location evidence="1">Cell membrane</location>
        <topology evidence="1">Multi-pass membrane protein</topology>
    </subcellularLocation>
</comment>
<evidence type="ECO:0000313" key="15">
    <source>
        <dbReference type="WBParaSite" id="ASIM_0001015601-mRNA-1"/>
    </source>
</evidence>
<evidence type="ECO:0000256" key="4">
    <source>
        <dbReference type="ARBA" id="ARBA00022989"/>
    </source>
</evidence>
<dbReference type="PANTHER" id="PTHR24248:SF199">
    <property type="entry name" value="IP13425P-RELATED"/>
    <property type="match status" value="1"/>
</dbReference>
<organism evidence="15">
    <name type="scientific">Anisakis simplex</name>
    <name type="common">Herring worm</name>
    <dbReference type="NCBI Taxonomy" id="6269"/>
    <lineage>
        <taxon>Eukaryota</taxon>
        <taxon>Metazoa</taxon>
        <taxon>Ecdysozoa</taxon>
        <taxon>Nematoda</taxon>
        <taxon>Chromadorea</taxon>
        <taxon>Rhabditida</taxon>
        <taxon>Spirurina</taxon>
        <taxon>Ascaridomorpha</taxon>
        <taxon>Ascaridoidea</taxon>
        <taxon>Anisakidae</taxon>
        <taxon>Anisakis</taxon>
        <taxon>Anisakis simplex complex</taxon>
    </lineage>
</organism>
<evidence type="ECO:0000256" key="6">
    <source>
        <dbReference type="ARBA" id="ARBA00023136"/>
    </source>
</evidence>
<reference evidence="15" key="1">
    <citation type="submission" date="2016-04" db="UniProtKB">
        <authorList>
            <consortium name="WormBaseParasite"/>
        </authorList>
    </citation>
    <scope>IDENTIFICATION</scope>
</reference>
<feature type="domain" description="G-protein coupled receptors family 1 profile" evidence="12">
    <location>
        <begin position="70"/>
        <end position="277"/>
    </location>
</feature>
<evidence type="ECO:0000256" key="10">
    <source>
        <dbReference type="RuleBase" id="RU000688"/>
    </source>
</evidence>
<dbReference type="GO" id="GO:0004993">
    <property type="term" value="F:G protein-coupled serotonin receptor activity"/>
    <property type="evidence" value="ECO:0007669"/>
    <property type="project" value="UniProtKB-ARBA"/>
</dbReference>
<reference evidence="13 14" key="2">
    <citation type="submission" date="2018-11" db="EMBL/GenBank/DDBJ databases">
        <authorList>
            <consortium name="Pathogen Informatics"/>
        </authorList>
    </citation>
    <scope>NUCLEOTIDE SEQUENCE [LARGE SCALE GENOMIC DNA]</scope>
</reference>
<proteinExistence type="inferred from homology"/>
<evidence type="ECO:0000256" key="5">
    <source>
        <dbReference type="ARBA" id="ARBA00023040"/>
    </source>
</evidence>
<feature type="transmembrane region" description="Helical" evidence="11">
    <location>
        <begin position="54"/>
        <end position="80"/>
    </location>
</feature>
<dbReference type="GO" id="GO:0043410">
    <property type="term" value="P:positive regulation of MAPK cascade"/>
    <property type="evidence" value="ECO:0007669"/>
    <property type="project" value="TreeGrafter"/>
</dbReference>
<dbReference type="Pfam" id="PF00001">
    <property type="entry name" value="7tm_1"/>
    <property type="match status" value="1"/>
</dbReference>
<keyword evidence="8 10" id="KW-0675">Receptor</keyword>
<evidence type="ECO:0000256" key="2">
    <source>
        <dbReference type="ARBA" id="ARBA00022475"/>
    </source>
</evidence>
<keyword evidence="14" id="KW-1185">Reference proteome</keyword>
<dbReference type="Gene3D" id="1.20.1070.10">
    <property type="entry name" value="Rhodopsin 7-helix transmembrane proteins"/>
    <property type="match status" value="1"/>
</dbReference>
<keyword evidence="9 10" id="KW-0807">Transducer</keyword>
<evidence type="ECO:0000256" key="3">
    <source>
        <dbReference type="ARBA" id="ARBA00022692"/>
    </source>
</evidence>
<evidence type="ECO:0000256" key="1">
    <source>
        <dbReference type="ARBA" id="ARBA00004651"/>
    </source>
</evidence>
<dbReference type="EMBL" id="UYRR01030975">
    <property type="protein sequence ID" value="VDK41983.1"/>
    <property type="molecule type" value="Genomic_DNA"/>
</dbReference>
<evidence type="ECO:0000256" key="9">
    <source>
        <dbReference type="ARBA" id="ARBA00023224"/>
    </source>
</evidence>
<keyword evidence="7" id="KW-1015">Disulfide bond</keyword>
<keyword evidence="6 11" id="KW-0472">Membrane</keyword>
<dbReference type="OrthoDB" id="6358729at2759"/>
<sequence>MSNSSRLTRDALVAVSVVKQHVKTFTDNQHSSALQAQFASQSSAFKLCLGLQDVFVALFLVLLIFATIFGNILVVLSVFVYQRMRTFTNILLTSLATADLLVGLVVMPLSLLDLLHSHNWPLGRIWCGAWATTDVLLCTASILNLCIISLDRYMAITSPLKYPRTRSSLFYPPWFVPDWGHFTQYTNDDLKTANSTSSLSTSTTSRHSFACVYSPSIPYRIYSALGSFYIPLLVMLSVYFKIFRVTSEREALMRQTLGTCRLSKRDTKTKRKNRLLINDNHRNNLKYANAQSWSHINLSDDNVRNYSTQYNSSTKRDEQIALVKYDSRFDLIDYDEATLGQDERDSTLSATLINADSDGRSLYRSTLYRQHLASHSMADLAGPKMHAPAVRNNTETNVVPVLTKTAQLCHNRLQPINLLDKAQDHYHTYGPGKITRGSKEKMVYLRERKALKTIGIVVLGKF</sequence>
<dbReference type="AlphaFoldDB" id="A0A158PMU0"/>
<feature type="transmembrane region" description="Helical" evidence="11">
    <location>
        <begin position="221"/>
        <end position="240"/>
    </location>
</feature>
<dbReference type="Proteomes" id="UP000267096">
    <property type="component" value="Unassembled WGS sequence"/>
</dbReference>
<comment type="similarity">
    <text evidence="10">Belongs to the G-protein coupled receptor 1 family.</text>
</comment>
<keyword evidence="4 11" id="KW-1133">Transmembrane helix</keyword>
<evidence type="ECO:0000256" key="8">
    <source>
        <dbReference type="ARBA" id="ARBA00023170"/>
    </source>
</evidence>
<keyword evidence="2" id="KW-1003">Cell membrane</keyword>
<dbReference type="InterPro" id="IPR017452">
    <property type="entry name" value="GPCR_Rhodpsn_7TM"/>
</dbReference>
<keyword evidence="5 10" id="KW-0297">G-protein coupled receptor</keyword>
<name>A0A158PMU0_ANISI</name>
<evidence type="ECO:0000256" key="7">
    <source>
        <dbReference type="ARBA" id="ARBA00023157"/>
    </source>
</evidence>
<dbReference type="PROSITE" id="PS00237">
    <property type="entry name" value="G_PROTEIN_RECEP_F1_1"/>
    <property type="match status" value="1"/>
</dbReference>
<feature type="transmembrane region" description="Helical" evidence="11">
    <location>
        <begin position="87"/>
        <end position="109"/>
    </location>
</feature>
<dbReference type="InterPro" id="IPR000276">
    <property type="entry name" value="GPCR_Rhodpsn"/>
</dbReference>
<evidence type="ECO:0000259" key="12">
    <source>
        <dbReference type="PROSITE" id="PS50262"/>
    </source>
</evidence>
<gene>
    <name evidence="13" type="ORF">ASIM_LOCUS9887</name>
</gene>